<reference evidence="3 5" key="1">
    <citation type="submission" date="2019-01" db="EMBL/GenBank/DDBJ databases">
        <title>Genome sequencing of strain FW100M-2.</title>
        <authorList>
            <person name="Heo J."/>
            <person name="Kim S.-J."/>
            <person name="Kim J.-S."/>
            <person name="Hong S.-B."/>
            <person name="Kwon S.-W."/>
        </authorList>
    </citation>
    <scope>NUCLEOTIDE SEQUENCE [LARGE SCALE GENOMIC DNA]</scope>
    <source>
        <strain evidence="3 5">FW100M-2</strain>
    </source>
</reference>
<accession>A0A4P6EVF5</accession>
<dbReference type="InterPro" id="IPR001584">
    <property type="entry name" value="Integrase_cat-core"/>
</dbReference>
<dbReference type="Pfam" id="PF00665">
    <property type="entry name" value="rve"/>
    <property type="match status" value="1"/>
</dbReference>
<comment type="function">
    <text evidence="1">Involved in the transposition of the insertion sequence.</text>
</comment>
<dbReference type="InterPro" id="IPR012337">
    <property type="entry name" value="RNaseH-like_sf"/>
</dbReference>
<dbReference type="EMBL" id="CP035492">
    <property type="protein sequence ID" value="QAY67012.1"/>
    <property type="molecule type" value="Genomic_DNA"/>
</dbReference>
<dbReference type="Gene3D" id="3.30.420.10">
    <property type="entry name" value="Ribonuclease H-like superfamily/Ribonuclease H"/>
    <property type="match status" value="1"/>
</dbReference>
<dbReference type="KEGG" id="pprt:ET464_13735"/>
<dbReference type="Pfam" id="PF13333">
    <property type="entry name" value="rve_2"/>
    <property type="match status" value="1"/>
</dbReference>
<dbReference type="PROSITE" id="PS50994">
    <property type="entry name" value="INTEGRASE"/>
    <property type="match status" value="1"/>
</dbReference>
<sequence length="310" mass="36310">MEIADKWIKLGHVVSRILRIVGVSEQIYYYRKKQPSSQVPSTGKGGRPVPGFSMTKAGVPISDGQIQEWLCELLNGETDVYGYRKLTICLQREYNLVINKKKVYRLLDEMEMLQPQRKKRIKHPRRLANNREIAASNELWEMDIKYGYIAGEQRFFYLLCVLDVLDREIIDFHMGLSCEGKHAAGLIQRTLWQRQLFETKQRPVIRTDNGPQFISHVFEEACEAYEVVHERIPPKTPNKNAHIESFHSLLETECLQRYEFGTYQEAYEVVTNYICFYNERRMHGSLFDLAPKLFRQAVAMQQVKAKKIKV</sequence>
<dbReference type="GO" id="GO:0015074">
    <property type="term" value="P:DNA integration"/>
    <property type="evidence" value="ECO:0007669"/>
    <property type="project" value="InterPro"/>
</dbReference>
<evidence type="ECO:0000313" key="3">
    <source>
        <dbReference type="EMBL" id="QAY67012.1"/>
    </source>
</evidence>
<dbReference type="PANTHER" id="PTHR47515">
    <property type="entry name" value="LOW CALCIUM RESPONSE LOCUS PROTEIN T"/>
    <property type="match status" value="1"/>
</dbReference>
<gene>
    <name evidence="3" type="ORF">ET464_12030</name>
    <name evidence="4" type="ORF">ET464_13735</name>
</gene>
<dbReference type="PANTHER" id="PTHR47515:SF2">
    <property type="entry name" value="INTEGRASE CORE DOMAIN PROTEIN"/>
    <property type="match status" value="1"/>
</dbReference>
<dbReference type="Pfam" id="PF13276">
    <property type="entry name" value="HTH_21"/>
    <property type="match status" value="1"/>
</dbReference>
<proteinExistence type="predicted"/>
<evidence type="ECO:0000256" key="1">
    <source>
        <dbReference type="ARBA" id="ARBA00002286"/>
    </source>
</evidence>
<organism evidence="3 5">
    <name type="scientific">Paenibacillus protaetiae</name>
    <dbReference type="NCBI Taxonomy" id="2509456"/>
    <lineage>
        <taxon>Bacteria</taxon>
        <taxon>Bacillati</taxon>
        <taxon>Bacillota</taxon>
        <taxon>Bacilli</taxon>
        <taxon>Bacillales</taxon>
        <taxon>Paenibacillaceae</taxon>
        <taxon>Paenibacillus</taxon>
    </lineage>
</organism>
<dbReference type="EMBL" id="CP035492">
    <property type="protein sequence ID" value="QAY67304.1"/>
    <property type="molecule type" value="Genomic_DNA"/>
</dbReference>
<dbReference type="SUPFAM" id="SSF53098">
    <property type="entry name" value="Ribonuclease H-like"/>
    <property type="match status" value="1"/>
</dbReference>
<dbReference type="Proteomes" id="UP000293568">
    <property type="component" value="Chromosome"/>
</dbReference>
<dbReference type="InterPro" id="IPR048020">
    <property type="entry name" value="Transpos_IS3"/>
</dbReference>
<dbReference type="InterPro" id="IPR036397">
    <property type="entry name" value="RNaseH_sf"/>
</dbReference>
<feature type="domain" description="Integrase catalytic" evidence="2">
    <location>
        <begin position="120"/>
        <end position="299"/>
    </location>
</feature>
<dbReference type="InterPro" id="IPR025948">
    <property type="entry name" value="HTH-like_dom"/>
</dbReference>
<dbReference type="KEGG" id="pprt:ET464_12030"/>
<evidence type="ECO:0000313" key="5">
    <source>
        <dbReference type="Proteomes" id="UP000293568"/>
    </source>
</evidence>
<evidence type="ECO:0000313" key="4">
    <source>
        <dbReference type="EMBL" id="QAY67304.1"/>
    </source>
</evidence>
<dbReference type="NCBIfam" id="NF033516">
    <property type="entry name" value="transpos_IS3"/>
    <property type="match status" value="1"/>
</dbReference>
<name>A0A4P6EVF5_9BACL</name>
<protein>
    <submittedName>
        <fullName evidence="3">IS3 family transposase</fullName>
    </submittedName>
</protein>
<evidence type="ECO:0000259" key="2">
    <source>
        <dbReference type="PROSITE" id="PS50994"/>
    </source>
</evidence>
<dbReference type="GO" id="GO:0003676">
    <property type="term" value="F:nucleic acid binding"/>
    <property type="evidence" value="ECO:0007669"/>
    <property type="project" value="InterPro"/>
</dbReference>
<dbReference type="OrthoDB" id="9781005at2"/>
<dbReference type="AlphaFoldDB" id="A0A4P6EVF5"/>
<keyword evidence="5" id="KW-1185">Reference proteome</keyword>